<protein>
    <recommendedName>
        <fullName evidence="2">PX domain-containing protein</fullName>
    </recommendedName>
</protein>
<dbReference type="OrthoDB" id="307714at2759"/>
<evidence type="ECO:0000313" key="4">
    <source>
        <dbReference type="Proteomes" id="UP000692954"/>
    </source>
</evidence>
<dbReference type="CDD" id="cd06093">
    <property type="entry name" value="PX_domain"/>
    <property type="match status" value="1"/>
</dbReference>
<dbReference type="EMBL" id="CAJJDN010000023">
    <property type="protein sequence ID" value="CAD8067416.1"/>
    <property type="molecule type" value="Genomic_DNA"/>
</dbReference>
<feature type="domain" description="PX" evidence="2">
    <location>
        <begin position="52"/>
        <end position="162"/>
    </location>
</feature>
<dbReference type="Proteomes" id="UP000692954">
    <property type="component" value="Unassembled WGS sequence"/>
</dbReference>
<evidence type="ECO:0000313" key="3">
    <source>
        <dbReference type="EMBL" id="CAD8067416.1"/>
    </source>
</evidence>
<feature type="coiled-coil region" evidence="1">
    <location>
        <begin position="216"/>
        <end position="261"/>
    </location>
</feature>
<sequence length="444" mass="53791">MQQDQIDWQQNLNQQQINQQEQEKQQNDTNLLNQQQQLISNEVSQLNKNQKSIVIEVSNPIEIKKSKLKHYLVYTIKGIDAWGEFQTQRRYKEFYALRLSLIQFWTGFYIPSLPDKIVNPNKDQQNERLRLLNHFVQRISQLEYLYYSVQFAKIFLRSNEKKICKILKGLTPPSLLYQIQTSKQVFKITQEQYNQQMLNNQLQNIQMFLQSSRIILNKLSDQTQSIINNNKKLKKQIQTQLEQSEKLILQDKQENEEERNTLYEIDLQIKSNLNNFIINRDMFLEQIHDLIKIEQNDIEAYLEGIYLREKIVSQQNIEKIKLKYWQFEKKENDYLYLNDPIRRKYNYESNNNEIENHIKQCKKEINVFNHFNLFMISLTVTYVFEQFKKDKNQFYQRIIKQIAKLQLENLSFMQQLWGKIGNLAQIQRQKNEELDISIYQKFNI</sequence>
<dbReference type="AlphaFoldDB" id="A0A8S1LRY8"/>
<evidence type="ECO:0000259" key="2">
    <source>
        <dbReference type="PROSITE" id="PS50195"/>
    </source>
</evidence>
<evidence type="ECO:0000256" key="1">
    <source>
        <dbReference type="SAM" id="Coils"/>
    </source>
</evidence>
<reference evidence="3" key="1">
    <citation type="submission" date="2021-01" db="EMBL/GenBank/DDBJ databases">
        <authorList>
            <consortium name="Genoscope - CEA"/>
            <person name="William W."/>
        </authorList>
    </citation>
    <scope>NUCLEOTIDE SEQUENCE</scope>
</reference>
<keyword evidence="4" id="KW-1185">Reference proteome</keyword>
<dbReference type="GO" id="GO:0035091">
    <property type="term" value="F:phosphatidylinositol binding"/>
    <property type="evidence" value="ECO:0007669"/>
    <property type="project" value="InterPro"/>
</dbReference>
<accession>A0A8S1LRY8</accession>
<organism evidence="3 4">
    <name type="scientific">Paramecium sonneborni</name>
    <dbReference type="NCBI Taxonomy" id="65129"/>
    <lineage>
        <taxon>Eukaryota</taxon>
        <taxon>Sar</taxon>
        <taxon>Alveolata</taxon>
        <taxon>Ciliophora</taxon>
        <taxon>Intramacronucleata</taxon>
        <taxon>Oligohymenophorea</taxon>
        <taxon>Peniculida</taxon>
        <taxon>Parameciidae</taxon>
        <taxon>Paramecium</taxon>
    </lineage>
</organism>
<proteinExistence type="predicted"/>
<dbReference type="PANTHER" id="PTHR10555">
    <property type="entry name" value="SORTING NEXIN"/>
    <property type="match status" value="1"/>
</dbReference>
<dbReference type="GO" id="GO:0005768">
    <property type="term" value="C:endosome"/>
    <property type="evidence" value="ECO:0007669"/>
    <property type="project" value="TreeGrafter"/>
</dbReference>
<keyword evidence="1" id="KW-0175">Coiled coil</keyword>
<dbReference type="PANTHER" id="PTHR10555:SF170">
    <property type="entry name" value="FI18122P1"/>
    <property type="match status" value="1"/>
</dbReference>
<name>A0A8S1LRY8_9CILI</name>
<dbReference type="Pfam" id="PF00787">
    <property type="entry name" value="PX"/>
    <property type="match status" value="1"/>
</dbReference>
<dbReference type="InterPro" id="IPR001683">
    <property type="entry name" value="PX_dom"/>
</dbReference>
<comment type="caution">
    <text evidence="3">The sequence shown here is derived from an EMBL/GenBank/DDBJ whole genome shotgun (WGS) entry which is preliminary data.</text>
</comment>
<gene>
    <name evidence="3" type="ORF">PSON_ATCC_30995.1.T0230003</name>
</gene>
<dbReference type="SMART" id="SM00312">
    <property type="entry name" value="PX"/>
    <property type="match status" value="1"/>
</dbReference>
<dbReference type="PROSITE" id="PS50195">
    <property type="entry name" value="PX"/>
    <property type="match status" value="1"/>
</dbReference>